<organism evidence="1">
    <name type="scientific">Fusarium odoratissimum (strain NRRL 54006)</name>
    <dbReference type="NCBI Taxonomy" id="1089451"/>
    <lineage>
        <taxon>Eukaryota</taxon>
        <taxon>Fungi</taxon>
        <taxon>Dikarya</taxon>
        <taxon>Ascomycota</taxon>
        <taxon>Pezizomycotina</taxon>
        <taxon>Sordariomycetes</taxon>
        <taxon>Hypocreomycetidae</taxon>
        <taxon>Hypocreales</taxon>
        <taxon>Nectriaceae</taxon>
        <taxon>Fusarium</taxon>
        <taxon>Fusarium oxysporum species complex</taxon>
        <taxon>Fusarium oxysporum f. sp. cubense (strain race 4)</taxon>
    </lineage>
</organism>
<dbReference type="EMBL" id="KK036266">
    <property type="protein sequence ID" value="EXL89874.1"/>
    <property type="molecule type" value="Genomic_DNA"/>
</dbReference>
<dbReference type="AlphaFoldDB" id="X0JYE1"/>
<accession>X0JYE1</accession>
<evidence type="ECO:0000313" key="1">
    <source>
        <dbReference type="EMBL" id="EXL89874.1"/>
    </source>
</evidence>
<name>X0JYE1_FUSO5</name>
<sequence length="36" mass="4059">MGSRASGHATDWTRYDRQPFLLPGRKVGIGRNKVET</sequence>
<dbReference type="HOGENOM" id="CLU_3359734_0_0_1"/>
<reference evidence="1" key="2">
    <citation type="submission" date="2014-03" db="EMBL/GenBank/DDBJ databases">
        <title>The Genome Annotation of Fusarium oxysporum II5.</title>
        <authorList>
            <consortium name="The Broad Institute Genomics Platform"/>
            <person name="Ma L.-J."/>
            <person name="Corby-Kistler H."/>
            <person name="Broz K."/>
            <person name="Gale L.R."/>
            <person name="Jonkers W."/>
            <person name="O'Donnell K."/>
            <person name="Ploetz R."/>
            <person name="Steinberg C."/>
            <person name="Schwartz D.C."/>
            <person name="VanEtten H."/>
            <person name="Zhou S."/>
            <person name="Young S.K."/>
            <person name="Zeng Q."/>
            <person name="Gargeya S."/>
            <person name="Fitzgerald M."/>
            <person name="Abouelleil A."/>
            <person name="Alvarado L."/>
            <person name="Chapman S.B."/>
            <person name="Gainer-Dewar J."/>
            <person name="Goldberg J."/>
            <person name="Griggs A."/>
            <person name="Gujja S."/>
            <person name="Hansen M."/>
            <person name="Howarth C."/>
            <person name="Imamovic A."/>
            <person name="Ireland A."/>
            <person name="Larimer J."/>
            <person name="McCowan C."/>
            <person name="Murphy C."/>
            <person name="Pearson M."/>
            <person name="Poon T.W."/>
            <person name="Priest M."/>
            <person name="Roberts A."/>
            <person name="Saif S."/>
            <person name="Shea T."/>
            <person name="Sykes S."/>
            <person name="Wortman J."/>
            <person name="Nusbaum C."/>
            <person name="Birren B."/>
        </authorList>
    </citation>
    <scope>NUCLEOTIDE SEQUENCE</scope>
    <source>
        <strain evidence="1">54006</strain>
    </source>
</reference>
<proteinExistence type="predicted"/>
<dbReference type="GeneID" id="42042018"/>
<gene>
    <name evidence="1" type="ORF">FOIG_16843</name>
</gene>
<dbReference type="VEuPathDB" id="FungiDB:FOIG_16843"/>
<protein>
    <submittedName>
        <fullName evidence="1">Uncharacterized protein</fullName>
    </submittedName>
</protein>
<dbReference type="RefSeq" id="XP_031051964.1">
    <property type="nucleotide sequence ID" value="XM_031218322.1"/>
</dbReference>
<reference evidence="1" key="1">
    <citation type="submission" date="2011-11" db="EMBL/GenBank/DDBJ databases">
        <title>The Genome Sequence of Fusarium oxysporum II5.</title>
        <authorList>
            <consortium name="The Broad Institute Genome Sequencing Platform"/>
            <person name="Ma L.-J."/>
            <person name="Gale L.R."/>
            <person name="Schwartz D.C."/>
            <person name="Zhou S."/>
            <person name="Corby-Kistler H."/>
            <person name="Young S.K."/>
            <person name="Zeng Q."/>
            <person name="Gargeya S."/>
            <person name="Fitzgerald M."/>
            <person name="Haas B."/>
            <person name="Abouelleil A."/>
            <person name="Alvarado L."/>
            <person name="Arachchi H.M."/>
            <person name="Berlin A."/>
            <person name="Brown A."/>
            <person name="Chapman S.B."/>
            <person name="Chen Z."/>
            <person name="Dunbar C."/>
            <person name="Freedman E."/>
            <person name="Gearin G."/>
            <person name="Goldberg J."/>
            <person name="Griggs A."/>
            <person name="Gujja S."/>
            <person name="Heiman D."/>
            <person name="Howarth C."/>
            <person name="Larson L."/>
            <person name="Lui A."/>
            <person name="MacDonald P.J.P."/>
            <person name="Montmayeur A."/>
            <person name="Murphy C."/>
            <person name="Neiman D."/>
            <person name="Pearson M."/>
            <person name="Priest M."/>
            <person name="Roberts A."/>
            <person name="Saif S."/>
            <person name="Shea T."/>
            <person name="Shenoy N."/>
            <person name="Sisk P."/>
            <person name="Stolte C."/>
            <person name="Sykes S."/>
            <person name="Wortman J."/>
            <person name="Nusbaum C."/>
            <person name="Birren B."/>
        </authorList>
    </citation>
    <scope>NUCLEOTIDE SEQUENCE [LARGE SCALE GENOMIC DNA]</scope>
    <source>
        <strain evidence="1">54006</strain>
    </source>
</reference>
<dbReference type="Proteomes" id="UP000030685">
    <property type="component" value="Unassembled WGS sequence"/>
</dbReference>